<feature type="transmembrane region" description="Helical" evidence="2">
    <location>
        <begin position="132"/>
        <end position="158"/>
    </location>
</feature>
<comment type="caution">
    <text evidence="4">The sequence shown here is derived from an EMBL/GenBank/DDBJ whole genome shotgun (WGS) entry which is preliminary data.</text>
</comment>
<feature type="transmembrane region" description="Helical" evidence="2">
    <location>
        <begin position="400"/>
        <end position="421"/>
    </location>
</feature>
<dbReference type="GO" id="GO:0005886">
    <property type="term" value="C:plasma membrane"/>
    <property type="evidence" value="ECO:0007669"/>
    <property type="project" value="TreeGrafter"/>
</dbReference>
<dbReference type="InterPro" id="IPR051311">
    <property type="entry name" value="DedA_domain"/>
</dbReference>
<feature type="transmembrane region" description="Helical" evidence="2">
    <location>
        <begin position="219"/>
        <end position="238"/>
    </location>
</feature>
<evidence type="ECO:0000313" key="5">
    <source>
        <dbReference type="Proteomes" id="UP000189761"/>
    </source>
</evidence>
<feature type="transmembrane region" description="Helical" evidence="2">
    <location>
        <begin position="106"/>
        <end position="126"/>
    </location>
</feature>
<comment type="similarity">
    <text evidence="1">Belongs to the DedA family.</text>
</comment>
<dbReference type="AlphaFoldDB" id="A0A8E2IAV2"/>
<gene>
    <name evidence="4" type="ORF">BWZ43_02350</name>
</gene>
<dbReference type="InterPro" id="IPR032816">
    <property type="entry name" value="VTT_dom"/>
</dbReference>
<keyword evidence="5" id="KW-1185">Reference proteome</keyword>
<proteinExistence type="inferred from homology"/>
<dbReference type="RefSeq" id="WP_078109359.1">
    <property type="nucleotide sequence ID" value="NZ_CP065424.1"/>
</dbReference>
<feature type="transmembrane region" description="Helical" evidence="2">
    <location>
        <begin position="301"/>
        <end position="318"/>
    </location>
</feature>
<feature type="transmembrane region" description="Helical" evidence="2">
    <location>
        <begin position="250"/>
        <end position="270"/>
    </location>
</feature>
<evidence type="ECO:0000256" key="1">
    <source>
        <dbReference type="ARBA" id="ARBA00010792"/>
    </source>
</evidence>
<keyword evidence="2" id="KW-1133">Transmembrane helix</keyword>
<organism evidence="4 5">
    <name type="scientific">Heyndrickxia oleronia</name>
    <dbReference type="NCBI Taxonomy" id="38875"/>
    <lineage>
        <taxon>Bacteria</taxon>
        <taxon>Bacillati</taxon>
        <taxon>Bacillota</taxon>
        <taxon>Bacilli</taxon>
        <taxon>Bacillales</taxon>
        <taxon>Bacillaceae</taxon>
        <taxon>Heyndrickxia</taxon>
    </lineage>
</organism>
<reference evidence="4 5" key="1">
    <citation type="submission" date="2017-01" db="EMBL/GenBank/DDBJ databases">
        <title>Draft genome sequence of Bacillus oleronius.</title>
        <authorList>
            <person name="Allam M."/>
        </authorList>
    </citation>
    <scope>NUCLEOTIDE SEQUENCE [LARGE SCALE GENOMIC DNA]</scope>
    <source>
        <strain evidence="4 5">DSM 9356</strain>
    </source>
</reference>
<keyword evidence="2" id="KW-0812">Transmembrane</keyword>
<feature type="domain" description="VTT" evidence="3">
    <location>
        <begin position="29"/>
        <end position="155"/>
    </location>
</feature>
<protein>
    <recommendedName>
        <fullName evidence="3">VTT domain-containing protein</fullName>
    </recommendedName>
</protein>
<evidence type="ECO:0000259" key="3">
    <source>
        <dbReference type="Pfam" id="PF09335"/>
    </source>
</evidence>
<feature type="transmembrane region" description="Helical" evidence="2">
    <location>
        <begin position="364"/>
        <end position="388"/>
    </location>
</feature>
<feature type="transmembrane region" description="Helical" evidence="2">
    <location>
        <begin position="276"/>
        <end position="294"/>
    </location>
</feature>
<name>A0A8E2IAV2_9BACI</name>
<feature type="transmembrane region" description="Helical" evidence="2">
    <location>
        <begin position="49"/>
        <end position="71"/>
    </location>
</feature>
<dbReference type="EMBL" id="MTLA01000025">
    <property type="protein sequence ID" value="OOP69941.1"/>
    <property type="molecule type" value="Genomic_DNA"/>
</dbReference>
<accession>A0A8E2IAV2</accession>
<dbReference type="Proteomes" id="UP000189761">
    <property type="component" value="Unassembled WGS sequence"/>
</dbReference>
<sequence>MNEIIQLLNQYGYIVLFLSLLLELIIVPIPNEALMSYVGVLCYQGKMNIILSILFAGVGGVVGATISYWIGYKLGVPFFRKFGHYFHMGPEKMERMSKWYGKYGKVLLIISYFIPGVRHIASIITGVIKLPFVSFCIFSYIGVFLWVGTFIALGNVFGPQWDQYQGEIKKWVVLFSIVIGFFALIYFIFRTNRNYIKESIVLLHQAAFRRFKSFLKIKFLILVIFILFITFFTLMVGLIQDLISNEFGHLNIIVNTLIFTIFNIHWHWIMYSLFSLSSWKVLGAIALLTIVVIFINRKNKWLELTFFVSTLIGGVLFSKGIRWIFHYMLSKNNISPDFPNSEAALFLMTFAFFFIMMMRHSRNYFYIGAMFFVFIFILAAYFISGIYVHHLKPSDLLAGYVFSAVWVTGMVFTMEMFRLISLIKSDLTKDK</sequence>
<feature type="transmembrane region" description="Helical" evidence="2">
    <location>
        <begin position="12"/>
        <end position="29"/>
    </location>
</feature>
<evidence type="ECO:0000313" key="4">
    <source>
        <dbReference type="EMBL" id="OOP69941.1"/>
    </source>
</evidence>
<feature type="transmembrane region" description="Helical" evidence="2">
    <location>
        <begin position="338"/>
        <end position="357"/>
    </location>
</feature>
<keyword evidence="2" id="KW-0472">Membrane</keyword>
<dbReference type="PANTHER" id="PTHR42709:SF9">
    <property type="entry name" value="ALKALINE PHOSPHATASE LIKE PROTEIN"/>
    <property type="match status" value="1"/>
</dbReference>
<dbReference type="PANTHER" id="PTHR42709">
    <property type="entry name" value="ALKALINE PHOSPHATASE LIKE PROTEIN"/>
    <property type="match status" value="1"/>
</dbReference>
<dbReference type="Pfam" id="PF09335">
    <property type="entry name" value="VTT_dom"/>
    <property type="match status" value="1"/>
</dbReference>
<feature type="transmembrane region" description="Helical" evidence="2">
    <location>
        <begin position="170"/>
        <end position="189"/>
    </location>
</feature>
<evidence type="ECO:0000256" key="2">
    <source>
        <dbReference type="SAM" id="Phobius"/>
    </source>
</evidence>